<accession>A0A9J5YP44</accession>
<dbReference type="AlphaFoldDB" id="A0A9J5YP44"/>
<evidence type="ECO:0000313" key="3">
    <source>
        <dbReference type="EMBL" id="KAG5601717.1"/>
    </source>
</evidence>
<protein>
    <recommendedName>
        <fullName evidence="2">DUF4283 domain-containing protein</fullName>
    </recommendedName>
</protein>
<organism evidence="3 4">
    <name type="scientific">Solanum commersonii</name>
    <name type="common">Commerson's wild potato</name>
    <name type="synonym">Commerson's nightshade</name>
    <dbReference type="NCBI Taxonomy" id="4109"/>
    <lineage>
        <taxon>Eukaryota</taxon>
        <taxon>Viridiplantae</taxon>
        <taxon>Streptophyta</taxon>
        <taxon>Embryophyta</taxon>
        <taxon>Tracheophyta</taxon>
        <taxon>Spermatophyta</taxon>
        <taxon>Magnoliopsida</taxon>
        <taxon>eudicotyledons</taxon>
        <taxon>Gunneridae</taxon>
        <taxon>Pentapetalae</taxon>
        <taxon>asterids</taxon>
        <taxon>lamiids</taxon>
        <taxon>Solanales</taxon>
        <taxon>Solanaceae</taxon>
        <taxon>Solanoideae</taxon>
        <taxon>Solaneae</taxon>
        <taxon>Solanum</taxon>
    </lineage>
</organism>
<gene>
    <name evidence="3" type="ORF">H5410_033087</name>
</gene>
<feature type="domain" description="DUF4283" evidence="2">
    <location>
        <begin position="60"/>
        <end position="130"/>
    </location>
</feature>
<comment type="caution">
    <text evidence="3">The sequence shown here is derived from an EMBL/GenBank/DDBJ whole genome shotgun (WGS) entry which is preliminary data.</text>
</comment>
<reference evidence="3 4" key="1">
    <citation type="submission" date="2020-09" db="EMBL/GenBank/DDBJ databases">
        <title>De no assembly of potato wild relative species, Solanum commersonii.</title>
        <authorList>
            <person name="Cho K."/>
        </authorList>
    </citation>
    <scope>NUCLEOTIDE SEQUENCE [LARGE SCALE GENOMIC DNA]</scope>
    <source>
        <strain evidence="3">LZ3.2</strain>
        <tissue evidence="3">Leaf</tissue>
    </source>
</reference>
<evidence type="ECO:0000313" key="4">
    <source>
        <dbReference type="Proteomes" id="UP000824120"/>
    </source>
</evidence>
<dbReference type="Proteomes" id="UP000824120">
    <property type="component" value="Chromosome 6"/>
</dbReference>
<feature type="region of interest" description="Disordered" evidence="1">
    <location>
        <begin position="346"/>
        <end position="391"/>
    </location>
</feature>
<sequence length="501" mass="56691">MGGIHFSITDFPALNESASIDPKNPKMSVEKSFANSLNQTEQQTNEALRKEVSVVGGIPQELRRIIPQQCEIRGGSQIGLLRSKHILIRLTQQEDFINMVSKGAFYITSRDEYSYLMRTLIYDSRFKVNEETLMAMAWISFPNLLPTFFVKECLFSLASAVGKPIQLDQATINKTRPSCVCVKVMVDLKGDCPKGHNKEECRSTNISKQKTENNVQQPKEVAQQKIGPVHTFQKGKAKVLSSGKVVGDPGHWNVVRDNRKNISNKEKHDNQMTVTTENSFDALTQEHITWADFNIGSHSNSKTKQDKGVENEQPISAKEWVTRSFGQVLQGEALTATIPLQHDNMDQNQQHNTHENEHGNENHESVNMEDKSEVSDPFKPNPETRNNNKQQTCRDSWAVVVYNKHNSQIPQICNEKRREYRGNIDNKLAIVVDPTDFQIEEAQILAIRESPNNVLHDIITHNVEENALLEIEGLGVTTKVNKDDDDDVLVHIDKQIYLLGS</sequence>
<keyword evidence="4" id="KW-1185">Reference proteome</keyword>
<name>A0A9J5YP44_SOLCO</name>
<evidence type="ECO:0000259" key="2">
    <source>
        <dbReference type="Pfam" id="PF14111"/>
    </source>
</evidence>
<dbReference type="InterPro" id="IPR040256">
    <property type="entry name" value="At4g02000-like"/>
</dbReference>
<dbReference type="Pfam" id="PF14111">
    <property type="entry name" value="DUF4283"/>
    <property type="match status" value="1"/>
</dbReference>
<dbReference type="EMBL" id="JACXVP010000006">
    <property type="protein sequence ID" value="KAG5601717.1"/>
    <property type="molecule type" value="Genomic_DNA"/>
</dbReference>
<dbReference type="PANTHER" id="PTHR31286:SF79">
    <property type="entry name" value="N-6 ADENINE-SPECIFIC DNA METHYLASE"/>
    <property type="match status" value="1"/>
</dbReference>
<feature type="region of interest" description="Disordered" evidence="1">
    <location>
        <begin position="295"/>
        <end position="315"/>
    </location>
</feature>
<proteinExistence type="predicted"/>
<dbReference type="InterPro" id="IPR025558">
    <property type="entry name" value="DUF4283"/>
</dbReference>
<feature type="compositionally biased region" description="Basic and acidic residues" evidence="1">
    <location>
        <begin position="352"/>
        <end position="376"/>
    </location>
</feature>
<dbReference type="PANTHER" id="PTHR31286">
    <property type="entry name" value="GLYCINE-RICH CELL WALL STRUCTURAL PROTEIN 1.8-LIKE"/>
    <property type="match status" value="1"/>
</dbReference>
<evidence type="ECO:0000256" key="1">
    <source>
        <dbReference type="SAM" id="MobiDB-lite"/>
    </source>
</evidence>